<evidence type="ECO:0000313" key="8">
    <source>
        <dbReference type="EMBL" id="TCL06323.1"/>
    </source>
</evidence>
<dbReference type="InterPro" id="IPR036259">
    <property type="entry name" value="MFS_trans_sf"/>
</dbReference>
<dbReference type="SUPFAM" id="SSF103473">
    <property type="entry name" value="MFS general substrate transporter"/>
    <property type="match status" value="1"/>
</dbReference>
<feature type="transmembrane region" description="Helical" evidence="6">
    <location>
        <begin position="388"/>
        <end position="407"/>
    </location>
</feature>
<reference evidence="8 9" key="1">
    <citation type="submission" date="2019-02" db="EMBL/GenBank/DDBJ databases">
        <title>Investigation of anaerobic lignin degradation for improved lignocellulosic biofuels.</title>
        <authorList>
            <person name="Deangelis K."/>
        </authorList>
    </citation>
    <scope>NUCLEOTIDE SEQUENCE [LARGE SCALE GENOMIC DNA]</scope>
    <source>
        <strain evidence="8 9">159R</strain>
    </source>
</reference>
<dbReference type="PANTHER" id="PTHR43791:SF100">
    <property type="entry name" value="SUGAR TRANSPORTER"/>
    <property type="match status" value="1"/>
</dbReference>
<evidence type="ECO:0000256" key="4">
    <source>
        <dbReference type="ARBA" id="ARBA00022989"/>
    </source>
</evidence>
<dbReference type="AlphaFoldDB" id="A0A4R1NFR4"/>
<feature type="transmembrane region" description="Helical" evidence="6">
    <location>
        <begin position="79"/>
        <end position="98"/>
    </location>
</feature>
<keyword evidence="2" id="KW-0813">Transport</keyword>
<dbReference type="InterPro" id="IPR011701">
    <property type="entry name" value="MFS"/>
</dbReference>
<dbReference type="GO" id="GO:0005886">
    <property type="term" value="C:plasma membrane"/>
    <property type="evidence" value="ECO:0007669"/>
    <property type="project" value="TreeGrafter"/>
</dbReference>
<comment type="subcellular location">
    <subcellularLocation>
        <location evidence="1">Membrane</location>
        <topology evidence="1">Multi-pass membrane protein</topology>
    </subcellularLocation>
</comment>
<keyword evidence="5 6" id="KW-0472">Membrane</keyword>
<feature type="transmembrane region" description="Helical" evidence="6">
    <location>
        <begin position="104"/>
        <end position="125"/>
    </location>
</feature>
<organism evidence="8 9">
    <name type="scientific">Sodalis ligni</name>
    <dbReference type="NCBI Taxonomy" id="2697027"/>
    <lineage>
        <taxon>Bacteria</taxon>
        <taxon>Pseudomonadati</taxon>
        <taxon>Pseudomonadota</taxon>
        <taxon>Gammaproteobacteria</taxon>
        <taxon>Enterobacterales</taxon>
        <taxon>Bruguierivoracaceae</taxon>
        <taxon>Sodalis</taxon>
    </lineage>
</organism>
<evidence type="ECO:0000259" key="7">
    <source>
        <dbReference type="PROSITE" id="PS50850"/>
    </source>
</evidence>
<feature type="transmembrane region" description="Helical" evidence="6">
    <location>
        <begin position="295"/>
        <end position="315"/>
    </location>
</feature>
<evidence type="ECO:0000313" key="9">
    <source>
        <dbReference type="Proteomes" id="UP000294555"/>
    </source>
</evidence>
<dbReference type="PROSITE" id="PS50850">
    <property type="entry name" value="MFS"/>
    <property type="match status" value="1"/>
</dbReference>
<keyword evidence="4 6" id="KW-1133">Transmembrane helix</keyword>
<feature type="transmembrane region" description="Helical" evidence="6">
    <location>
        <begin position="9"/>
        <end position="25"/>
    </location>
</feature>
<feature type="transmembrane region" description="Helical" evidence="6">
    <location>
        <begin position="165"/>
        <end position="187"/>
    </location>
</feature>
<keyword evidence="3 6" id="KW-0812">Transmembrane</keyword>
<name>A0A4R1NFR4_9GAMM</name>
<dbReference type="CDD" id="cd17319">
    <property type="entry name" value="MFS_ExuT_GudP_like"/>
    <property type="match status" value="1"/>
</dbReference>
<dbReference type="EMBL" id="SJOI01000001">
    <property type="protein sequence ID" value="TCL06323.1"/>
    <property type="molecule type" value="Genomic_DNA"/>
</dbReference>
<protein>
    <submittedName>
        <fullName evidence="8">Sugar phosphate permease</fullName>
    </submittedName>
</protein>
<feature type="transmembrane region" description="Helical" evidence="6">
    <location>
        <begin position="48"/>
        <end position="67"/>
    </location>
</feature>
<dbReference type="Proteomes" id="UP000294555">
    <property type="component" value="Unassembled WGS sequence"/>
</dbReference>
<evidence type="ECO:0000256" key="6">
    <source>
        <dbReference type="SAM" id="Phobius"/>
    </source>
</evidence>
<dbReference type="OrthoDB" id="9773957at2"/>
<evidence type="ECO:0000256" key="5">
    <source>
        <dbReference type="ARBA" id="ARBA00023136"/>
    </source>
</evidence>
<keyword evidence="9" id="KW-1185">Reference proteome</keyword>
<dbReference type="RefSeq" id="WP_132925638.1">
    <property type="nucleotide sequence ID" value="NZ_SJOI01000001.1"/>
</dbReference>
<feature type="domain" description="Major facilitator superfamily (MFS) profile" evidence="7">
    <location>
        <begin position="12"/>
        <end position="412"/>
    </location>
</feature>
<evidence type="ECO:0000256" key="3">
    <source>
        <dbReference type="ARBA" id="ARBA00022692"/>
    </source>
</evidence>
<gene>
    <name evidence="8" type="ORF">EZJ58_4574</name>
</gene>
<feature type="transmembrane region" description="Helical" evidence="6">
    <location>
        <begin position="321"/>
        <end position="345"/>
    </location>
</feature>
<sequence length="425" mass="46562">MNTLPKRRWLYLMPTIFITYSLSYLDKANYSFASAAGIGNDLGIDPSLASLIGALFFLGYFTLQIPGGMLAEKWSVRKLLTLSLVLWGICATLTGLVTNVASLVVIRFVLGVVEAIVTPSLLLLISRWFTHTERSKANTLFLLGNPVTVLWMSILSGWLVQNWGWRHMFVVEGIPAVIWAVVWWVVIRDRPEQAAWLNKQEKAALMGELANEQRRKETMTNWSQVLLSANVIKLAGWMFFQSIGFFGFLMWLPSILHSGAISMAQTGLLSSLPYGLAAILMMIAAWLSDKYQKRVGFIAYPILIAGCCFLLLPFLGTNHFWLSYLLLVITGACLYIPFGPFFALVHDVLPASMVGGAGGMINSMAAVGAFIGSYLVGMLNSVTHSTNSSYFMMAACLGIAVVFALSIKPQQEAETGKLAGGSSVA</sequence>
<dbReference type="InterPro" id="IPR020846">
    <property type="entry name" value="MFS_dom"/>
</dbReference>
<dbReference type="GO" id="GO:0022857">
    <property type="term" value="F:transmembrane transporter activity"/>
    <property type="evidence" value="ECO:0007669"/>
    <property type="project" value="InterPro"/>
</dbReference>
<dbReference type="Gene3D" id="1.20.1250.20">
    <property type="entry name" value="MFS general substrate transporter like domains"/>
    <property type="match status" value="2"/>
</dbReference>
<dbReference type="PANTHER" id="PTHR43791">
    <property type="entry name" value="PERMEASE-RELATED"/>
    <property type="match status" value="1"/>
</dbReference>
<feature type="transmembrane region" description="Helical" evidence="6">
    <location>
        <begin position="137"/>
        <end position="159"/>
    </location>
</feature>
<comment type="caution">
    <text evidence="8">The sequence shown here is derived from an EMBL/GenBank/DDBJ whole genome shotgun (WGS) entry which is preliminary data.</text>
</comment>
<proteinExistence type="predicted"/>
<evidence type="ECO:0000256" key="2">
    <source>
        <dbReference type="ARBA" id="ARBA00022448"/>
    </source>
</evidence>
<accession>A0A4R1NFR4</accession>
<feature type="transmembrane region" description="Helical" evidence="6">
    <location>
        <begin position="357"/>
        <end position="376"/>
    </location>
</feature>
<feature type="transmembrane region" description="Helical" evidence="6">
    <location>
        <begin position="271"/>
        <end position="288"/>
    </location>
</feature>
<dbReference type="Pfam" id="PF07690">
    <property type="entry name" value="MFS_1"/>
    <property type="match status" value="1"/>
</dbReference>
<evidence type="ECO:0000256" key="1">
    <source>
        <dbReference type="ARBA" id="ARBA00004141"/>
    </source>
</evidence>
<feature type="transmembrane region" description="Helical" evidence="6">
    <location>
        <begin position="225"/>
        <end position="251"/>
    </location>
</feature>